<organism evidence="2 3">
    <name type="scientific">Teichococcus deserti</name>
    <dbReference type="NCBI Taxonomy" id="1817963"/>
    <lineage>
        <taxon>Bacteria</taxon>
        <taxon>Pseudomonadati</taxon>
        <taxon>Pseudomonadota</taxon>
        <taxon>Alphaproteobacteria</taxon>
        <taxon>Acetobacterales</taxon>
        <taxon>Roseomonadaceae</taxon>
        <taxon>Roseomonas</taxon>
    </lineage>
</organism>
<gene>
    <name evidence="2" type="ORF">BKE38_02610</name>
</gene>
<proteinExistence type="predicted"/>
<feature type="transmembrane region" description="Helical" evidence="1">
    <location>
        <begin position="20"/>
        <end position="41"/>
    </location>
</feature>
<feature type="transmembrane region" description="Helical" evidence="1">
    <location>
        <begin position="80"/>
        <end position="100"/>
    </location>
</feature>
<reference evidence="2 3" key="1">
    <citation type="submission" date="2016-10" db="EMBL/GenBank/DDBJ databases">
        <title>Draft Genome sequence of Roseomonas sp. strain M3.</title>
        <authorList>
            <person name="Subhash Y."/>
            <person name="Lee S."/>
        </authorList>
    </citation>
    <scope>NUCLEOTIDE SEQUENCE [LARGE SCALE GENOMIC DNA]</scope>
    <source>
        <strain evidence="2 3">M3</strain>
    </source>
</reference>
<feature type="transmembrane region" description="Helical" evidence="1">
    <location>
        <begin position="145"/>
        <end position="167"/>
    </location>
</feature>
<accession>A0A1V2H7V2</accession>
<comment type="caution">
    <text evidence="2">The sequence shown here is derived from an EMBL/GenBank/DDBJ whole genome shotgun (WGS) entry which is preliminary data.</text>
</comment>
<feature type="transmembrane region" description="Helical" evidence="1">
    <location>
        <begin position="47"/>
        <end position="68"/>
    </location>
</feature>
<keyword evidence="1" id="KW-0812">Transmembrane</keyword>
<keyword evidence="1" id="KW-0472">Membrane</keyword>
<feature type="transmembrane region" description="Helical" evidence="1">
    <location>
        <begin position="214"/>
        <end position="232"/>
    </location>
</feature>
<evidence type="ECO:0000313" key="2">
    <source>
        <dbReference type="EMBL" id="ONG58688.1"/>
    </source>
</evidence>
<keyword evidence="1" id="KW-1133">Transmembrane helix</keyword>
<dbReference type="AlphaFoldDB" id="A0A1V2H7V2"/>
<protein>
    <submittedName>
        <fullName evidence="2">Uncharacterized protein</fullName>
    </submittedName>
</protein>
<sequence length="238" mass="25192">MSTETTPPPPRDQPGFNPLWLVLGLAVVVLLPFGPMPLLAAGVAGMFLFQQLGQIPGLLAVGLLFLLAGPEPLGARMWLAFRWGAGTVLAAVVPAILVVLAWGEALDAHRFFLMQATLWLDAAWLPLAALLAWRRPAGETWPKALLVACLATSRLMMFPLLLAVVLTSGDAMQVVMLPVFGAGLCLGMLMLLGLCGLAARVLQTSGERAPPRRILAALALLALVVQLIRLVAGMRAGL</sequence>
<feature type="transmembrane region" description="Helical" evidence="1">
    <location>
        <begin position="179"/>
        <end position="202"/>
    </location>
</feature>
<dbReference type="Proteomes" id="UP000188879">
    <property type="component" value="Unassembled WGS sequence"/>
</dbReference>
<feature type="transmembrane region" description="Helical" evidence="1">
    <location>
        <begin position="112"/>
        <end position="133"/>
    </location>
</feature>
<dbReference type="EMBL" id="MLCO01000016">
    <property type="protein sequence ID" value="ONG58688.1"/>
    <property type="molecule type" value="Genomic_DNA"/>
</dbReference>
<keyword evidence="3" id="KW-1185">Reference proteome</keyword>
<dbReference type="RefSeq" id="WP_076955819.1">
    <property type="nucleotide sequence ID" value="NZ_MLCO01000016.1"/>
</dbReference>
<evidence type="ECO:0000313" key="3">
    <source>
        <dbReference type="Proteomes" id="UP000188879"/>
    </source>
</evidence>
<evidence type="ECO:0000256" key="1">
    <source>
        <dbReference type="SAM" id="Phobius"/>
    </source>
</evidence>
<name>A0A1V2H7V2_9PROT</name>